<sequence>MAEVEWRRMRAEELNALAKRDPIAIVPIGALEQHGPHLPVEVDALLGEEVALRTARLLDQQGIAVTVLPMLWAGVSEHHMSLGGTITLSQAAMTAVVGDICRSLTRQGFRRIVLFNAHGGNEAPLRAIARDLSPDLGAALVQLTYWLAAAEVVKPLLKSQSNVGHACEAETSLMMALRPELVAHDRIVSGLDASDSVESAASAGLYRWRSMAASTGSGVLGRPEAATRETGEALLEALPRRLAERLAEPVLWSMAA</sequence>
<dbReference type="Gene3D" id="3.40.50.10310">
    <property type="entry name" value="Creatininase"/>
    <property type="match status" value="1"/>
</dbReference>
<dbReference type="Pfam" id="PF02633">
    <property type="entry name" value="Creatininase"/>
    <property type="match status" value="1"/>
</dbReference>
<protein>
    <submittedName>
        <fullName evidence="6">Creatinine amidohydrolase</fullName>
    </submittedName>
</protein>
<comment type="cofactor">
    <cofactor evidence="1">
        <name>Zn(2+)</name>
        <dbReference type="ChEBI" id="CHEBI:29105"/>
    </cofactor>
</comment>
<evidence type="ECO:0000256" key="1">
    <source>
        <dbReference type="ARBA" id="ARBA00001947"/>
    </source>
</evidence>
<dbReference type="PANTHER" id="PTHR35005">
    <property type="entry name" value="3-DEHYDRO-SCYLLO-INOSOSE HYDROLASE"/>
    <property type="match status" value="1"/>
</dbReference>
<evidence type="ECO:0000256" key="4">
    <source>
        <dbReference type="ARBA" id="ARBA00022833"/>
    </source>
</evidence>
<dbReference type="EMBL" id="FOAN01000006">
    <property type="protein sequence ID" value="SEL89256.1"/>
    <property type="molecule type" value="Genomic_DNA"/>
</dbReference>
<dbReference type="Proteomes" id="UP000199664">
    <property type="component" value="Unassembled WGS sequence"/>
</dbReference>
<dbReference type="PANTHER" id="PTHR35005:SF1">
    <property type="entry name" value="2-AMINO-5-FORMYLAMINO-6-RIBOSYLAMINOPYRIMIDIN-4(3H)-ONE 5'-MONOPHOSPHATE DEFORMYLASE"/>
    <property type="match status" value="1"/>
</dbReference>
<evidence type="ECO:0000256" key="2">
    <source>
        <dbReference type="ARBA" id="ARBA00022723"/>
    </source>
</evidence>
<proteinExistence type="inferred from homology"/>
<keyword evidence="2" id="KW-0479">Metal-binding</keyword>
<dbReference type="SUPFAM" id="SSF102215">
    <property type="entry name" value="Creatininase"/>
    <property type="match status" value="1"/>
</dbReference>
<dbReference type="InterPro" id="IPR024087">
    <property type="entry name" value="Creatininase-like_sf"/>
</dbReference>
<keyword evidence="4" id="KW-0862">Zinc</keyword>
<accession>A0A1H7TXV3</accession>
<keyword evidence="3 6" id="KW-0378">Hydrolase</keyword>
<dbReference type="GO" id="GO:0016811">
    <property type="term" value="F:hydrolase activity, acting on carbon-nitrogen (but not peptide) bonds, in linear amides"/>
    <property type="evidence" value="ECO:0007669"/>
    <property type="project" value="TreeGrafter"/>
</dbReference>
<evidence type="ECO:0000313" key="7">
    <source>
        <dbReference type="Proteomes" id="UP000199664"/>
    </source>
</evidence>
<gene>
    <name evidence="6" type="ORF">SAMN04515666_10617</name>
</gene>
<evidence type="ECO:0000256" key="3">
    <source>
        <dbReference type="ARBA" id="ARBA00022801"/>
    </source>
</evidence>
<keyword evidence="7" id="KW-1185">Reference proteome</keyword>
<evidence type="ECO:0000313" key="6">
    <source>
        <dbReference type="EMBL" id="SEL89256.1"/>
    </source>
</evidence>
<dbReference type="GO" id="GO:0009231">
    <property type="term" value="P:riboflavin biosynthetic process"/>
    <property type="evidence" value="ECO:0007669"/>
    <property type="project" value="TreeGrafter"/>
</dbReference>
<dbReference type="RefSeq" id="WP_091837207.1">
    <property type="nucleotide sequence ID" value="NZ_FOAN01000006.1"/>
</dbReference>
<evidence type="ECO:0000256" key="5">
    <source>
        <dbReference type="ARBA" id="ARBA00024029"/>
    </source>
</evidence>
<dbReference type="OrthoDB" id="9801445at2"/>
<name>A0A1H7TXV3_9HYPH</name>
<reference evidence="7" key="1">
    <citation type="submission" date="2016-10" db="EMBL/GenBank/DDBJ databases">
        <authorList>
            <person name="Varghese N."/>
            <person name="Submissions S."/>
        </authorList>
    </citation>
    <scope>NUCLEOTIDE SEQUENCE [LARGE SCALE GENOMIC DNA]</scope>
    <source>
        <strain evidence="7">LMG 26383,CCUG 61248,R- 45681</strain>
    </source>
</reference>
<dbReference type="GO" id="GO:0046872">
    <property type="term" value="F:metal ion binding"/>
    <property type="evidence" value="ECO:0007669"/>
    <property type="project" value="UniProtKB-KW"/>
</dbReference>
<dbReference type="AlphaFoldDB" id="A0A1H7TXV3"/>
<dbReference type="InterPro" id="IPR003785">
    <property type="entry name" value="Creatininase/forma_Hydrolase"/>
</dbReference>
<comment type="similarity">
    <text evidence="5">Belongs to the creatininase superfamily.</text>
</comment>
<dbReference type="STRING" id="1036779.SAMN04515666_10617"/>
<organism evidence="6 7">
    <name type="scientific">Bosea lupini</name>
    <dbReference type="NCBI Taxonomy" id="1036779"/>
    <lineage>
        <taxon>Bacteria</taxon>
        <taxon>Pseudomonadati</taxon>
        <taxon>Pseudomonadota</taxon>
        <taxon>Alphaproteobacteria</taxon>
        <taxon>Hyphomicrobiales</taxon>
        <taxon>Boseaceae</taxon>
        <taxon>Bosea</taxon>
    </lineage>
</organism>